<name>A0A151A2U0_9STAP</name>
<dbReference type="AlphaFoldDB" id="A0A151A2U0"/>
<dbReference type="EMBL" id="LUGM01000002">
    <property type="protein sequence ID" value="KYH13741.1"/>
    <property type="molecule type" value="Genomic_DNA"/>
</dbReference>
<sequence length="246" mass="27624">MKHQGRNDFTLRLFEAAEIREGMRVLEVGCATGEVTQLLSEIVGPTGEVVGVDVNEQLLEMAKTNNNADNIEYINSDVYQLPDDLDQFDAIVGRRILMYLPEAKACLQNLKRFLKSGGILCFQESDAINGGTGANQLPLHQQAIQRVWDTVEAEGGDIHIGQKLYMMYLNIGIPQPQVIAEALIQTSNDNDLQWLTEMMETRMKENDILAQDFSIEKFKANMAHEAEEAQAAFIRDMAFGVWGRKD</sequence>
<evidence type="ECO:0000313" key="3">
    <source>
        <dbReference type="Proteomes" id="UP000075418"/>
    </source>
</evidence>
<dbReference type="CDD" id="cd02440">
    <property type="entry name" value="AdoMet_MTases"/>
    <property type="match status" value="1"/>
</dbReference>
<feature type="domain" description="Methyltransferase" evidence="1">
    <location>
        <begin position="20"/>
        <end position="139"/>
    </location>
</feature>
<protein>
    <submittedName>
        <fullName evidence="2">50S rRNA methyltransferase</fullName>
    </submittedName>
</protein>
<gene>
    <name evidence="2" type="ORF">A0131_02825</name>
</gene>
<proteinExistence type="predicted"/>
<dbReference type="Gene3D" id="3.40.50.150">
    <property type="entry name" value="Vaccinia Virus protein VP39"/>
    <property type="match status" value="1"/>
</dbReference>
<comment type="caution">
    <text evidence="2">The sequence shown here is derived from an EMBL/GenBank/DDBJ whole genome shotgun (WGS) entry which is preliminary data.</text>
</comment>
<evidence type="ECO:0000313" key="2">
    <source>
        <dbReference type="EMBL" id="KYH13741.1"/>
    </source>
</evidence>
<evidence type="ECO:0000259" key="1">
    <source>
        <dbReference type="Pfam" id="PF13847"/>
    </source>
</evidence>
<keyword evidence="2" id="KW-0808">Transferase</keyword>
<dbReference type="InterPro" id="IPR029063">
    <property type="entry name" value="SAM-dependent_MTases_sf"/>
</dbReference>
<keyword evidence="2" id="KW-0489">Methyltransferase</keyword>
<accession>A0A151A2U0</accession>
<dbReference type="PANTHER" id="PTHR43861">
    <property type="entry name" value="TRANS-ACONITATE 2-METHYLTRANSFERASE-RELATED"/>
    <property type="match status" value="1"/>
</dbReference>
<dbReference type="Proteomes" id="UP000075418">
    <property type="component" value="Unassembled WGS sequence"/>
</dbReference>
<dbReference type="GO" id="GO:0008168">
    <property type="term" value="F:methyltransferase activity"/>
    <property type="evidence" value="ECO:0007669"/>
    <property type="project" value="UniProtKB-KW"/>
</dbReference>
<dbReference type="GO" id="GO:0032259">
    <property type="term" value="P:methylation"/>
    <property type="evidence" value="ECO:0007669"/>
    <property type="project" value="UniProtKB-KW"/>
</dbReference>
<reference evidence="2 3" key="1">
    <citation type="submission" date="2016-02" db="EMBL/GenBank/DDBJ databases">
        <title>Draft genome sequence of hydrocarbon degrading Staphylococcus saprophyticus Strain CNV2, isolated from crude-oil contaminated soil from Noonmati Oil Refinery, Guwahati, Assam, India.</title>
        <authorList>
            <person name="Mukherjee A."/>
            <person name="Chettri B."/>
            <person name="Langpoklakpam J."/>
            <person name="Singh A.K."/>
            <person name="Chattopadhyay D.J."/>
        </authorList>
    </citation>
    <scope>NUCLEOTIDE SEQUENCE [LARGE SCALE GENOMIC DNA]</scope>
    <source>
        <strain evidence="2 3">CNV2</strain>
    </source>
</reference>
<dbReference type="InterPro" id="IPR025714">
    <property type="entry name" value="Methyltranfer_dom"/>
</dbReference>
<dbReference type="Pfam" id="PF13847">
    <property type="entry name" value="Methyltransf_31"/>
    <property type="match status" value="1"/>
</dbReference>
<organism evidence="2 3">
    <name type="scientific">Staphylococcus kloosii</name>
    <dbReference type="NCBI Taxonomy" id="29384"/>
    <lineage>
        <taxon>Bacteria</taxon>
        <taxon>Bacillati</taxon>
        <taxon>Bacillota</taxon>
        <taxon>Bacilli</taxon>
        <taxon>Bacillales</taxon>
        <taxon>Staphylococcaceae</taxon>
        <taxon>Staphylococcus</taxon>
    </lineage>
</organism>
<dbReference type="RefSeq" id="WP_061853972.1">
    <property type="nucleotide sequence ID" value="NZ_LUGM01000002.1"/>
</dbReference>
<dbReference type="SUPFAM" id="SSF53335">
    <property type="entry name" value="S-adenosyl-L-methionine-dependent methyltransferases"/>
    <property type="match status" value="1"/>
</dbReference>